<dbReference type="Proteomes" id="UP000324748">
    <property type="component" value="Unassembled WGS sequence"/>
</dbReference>
<comment type="caution">
    <text evidence="2">The sequence shown here is derived from an EMBL/GenBank/DDBJ whole genome shotgun (WGS) entry which is preliminary data.</text>
</comment>
<feature type="chain" id="PRO_5022793996" evidence="1">
    <location>
        <begin position="23"/>
        <end position="125"/>
    </location>
</feature>
<dbReference type="OrthoDB" id="2495554at2759"/>
<keyword evidence="1" id="KW-0732">Signal</keyword>
<protein>
    <submittedName>
        <fullName evidence="2">Uncharacterized protein</fullName>
    </submittedName>
</protein>
<dbReference type="AlphaFoldDB" id="A0A5B0LKI3"/>
<reference evidence="2 3" key="1">
    <citation type="submission" date="2019-05" db="EMBL/GenBank/DDBJ databases">
        <title>Emergence of the Ug99 lineage of the wheat stem rust pathogen through somatic hybridization.</title>
        <authorList>
            <person name="Li F."/>
            <person name="Upadhyaya N.M."/>
            <person name="Sperschneider J."/>
            <person name="Matny O."/>
            <person name="Nguyen-Phuc H."/>
            <person name="Mago R."/>
            <person name="Raley C."/>
            <person name="Miller M.E."/>
            <person name="Silverstein K.A.T."/>
            <person name="Henningsen E."/>
            <person name="Hirsch C.D."/>
            <person name="Visser B."/>
            <person name="Pretorius Z.A."/>
            <person name="Steffenson B.J."/>
            <person name="Schwessinger B."/>
            <person name="Dodds P.N."/>
            <person name="Figueroa M."/>
        </authorList>
    </citation>
    <scope>NUCLEOTIDE SEQUENCE [LARGE SCALE GENOMIC DNA]</scope>
    <source>
        <strain evidence="2">21-0</strain>
    </source>
</reference>
<organism evidence="2 3">
    <name type="scientific">Puccinia graminis f. sp. tritici</name>
    <dbReference type="NCBI Taxonomy" id="56615"/>
    <lineage>
        <taxon>Eukaryota</taxon>
        <taxon>Fungi</taxon>
        <taxon>Dikarya</taxon>
        <taxon>Basidiomycota</taxon>
        <taxon>Pucciniomycotina</taxon>
        <taxon>Pucciniomycetes</taxon>
        <taxon>Pucciniales</taxon>
        <taxon>Pucciniaceae</taxon>
        <taxon>Puccinia</taxon>
    </lineage>
</organism>
<accession>A0A5B0LKI3</accession>
<gene>
    <name evidence="2" type="ORF">PGT21_014024</name>
</gene>
<feature type="signal peptide" evidence="1">
    <location>
        <begin position="1"/>
        <end position="22"/>
    </location>
</feature>
<sequence>MRFTNFFNLCMLLLIQSEAVYSRFVCEDMSKPKAKLGICVRHINIEKDSKVPNLPPLDKKDFLAIDATPKGTDRFTCDGLTLPTGGITARYCCDLKPDTKPRTLEKAELAMLCYSRDAKKKSHKS</sequence>
<evidence type="ECO:0000313" key="2">
    <source>
        <dbReference type="EMBL" id="KAA1064765.1"/>
    </source>
</evidence>
<proteinExistence type="predicted"/>
<dbReference type="EMBL" id="VSWC01000197">
    <property type="protein sequence ID" value="KAA1064765.1"/>
    <property type="molecule type" value="Genomic_DNA"/>
</dbReference>
<keyword evidence="3" id="KW-1185">Reference proteome</keyword>
<evidence type="ECO:0000313" key="3">
    <source>
        <dbReference type="Proteomes" id="UP000324748"/>
    </source>
</evidence>
<name>A0A5B0LKI3_PUCGR</name>
<evidence type="ECO:0000256" key="1">
    <source>
        <dbReference type="SAM" id="SignalP"/>
    </source>
</evidence>